<dbReference type="SUPFAM" id="SSF53720">
    <property type="entry name" value="ALDH-like"/>
    <property type="match status" value="1"/>
</dbReference>
<dbReference type="GO" id="GO:0004657">
    <property type="term" value="F:proline dehydrogenase activity"/>
    <property type="evidence" value="ECO:0007669"/>
    <property type="project" value="UniProtKB-UniRule"/>
</dbReference>
<dbReference type="InterPro" id="IPR016160">
    <property type="entry name" value="Ald_DH_CS_CYS"/>
</dbReference>
<organism evidence="10 11">
    <name type="scientific">Reinekea forsetii</name>
    <dbReference type="NCBI Taxonomy" id="1336806"/>
    <lineage>
        <taxon>Bacteria</taxon>
        <taxon>Pseudomonadati</taxon>
        <taxon>Pseudomonadota</taxon>
        <taxon>Gammaproteobacteria</taxon>
        <taxon>Oceanospirillales</taxon>
        <taxon>Saccharospirillaceae</taxon>
        <taxon>Reinekea</taxon>
    </lineage>
</organism>
<evidence type="ECO:0000313" key="11">
    <source>
        <dbReference type="Proteomes" id="UP000229757"/>
    </source>
</evidence>
<dbReference type="Pfam" id="PF14850">
    <property type="entry name" value="Pro_dh-DNA_bdg"/>
    <property type="match status" value="1"/>
</dbReference>
<dbReference type="RefSeq" id="WP_100256324.1">
    <property type="nucleotide sequence ID" value="NZ_CP011797.1"/>
</dbReference>
<evidence type="ECO:0000259" key="9">
    <source>
        <dbReference type="Pfam" id="PF14850"/>
    </source>
</evidence>
<dbReference type="GO" id="GO:0003842">
    <property type="term" value="F:L-glutamate gamma-semialdehyde dehydrogenase activity"/>
    <property type="evidence" value="ECO:0007669"/>
    <property type="project" value="UniProtKB-UniRule"/>
</dbReference>
<dbReference type="InterPro" id="IPR002872">
    <property type="entry name" value="Proline_DH_dom"/>
</dbReference>
<feature type="domain" description="Proline dehydrogenase" evidence="8">
    <location>
        <begin position="184"/>
        <end position="476"/>
    </location>
</feature>
<dbReference type="KEGG" id="rfo:REIFOR_00780"/>
<keyword evidence="5" id="KW-0805">Transcription regulation</keyword>
<proteinExistence type="inferred from homology"/>
<dbReference type="GO" id="GO:0010133">
    <property type="term" value="P:L-proline catabolic process to L-glutamate"/>
    <property type="evidence" value="ECO:0007669"/>
    <property type="project" value="UniProtKB-UniRule"/>
</dbReference>
<feature type="domain" description="Aldehyde dehydrogenase" evidence="7">
    <location>
        <begin position="565"/>
        <end position="996"/>
    </location>
</feature>
<dbReference type="InterPro" id="IPR016162">
    <property type="entry name" value="Ald_DH_N"/>
</dbReference>
<dbReference type="SUPFAM" id="SSF81935">
    <property type="entry name" value="N-terminal domain of bifunctional PutA protein"/>
    <property type="match status" value="1"/>
</dbReference>
<comment type="cofactor">
    <cofactor evidence="5">
        <name>FAD</name>
        <dbReference type="ChEBI" id="CHEBI:57692"/>
    </cofactor>
</comment>
<dbReference type="Gene3D" id="1.20.5.460">
    <property type="entry name" value="Single helix bin"/>
    <property type="match status" value="1"/>
</dbReference>
<dbReference type="PIRSF" id="PIRSF000197">
    <property type="entry name" value="Bifunct_PutA"/>
    <property type="match status" value="1"/>
</dbReference>
<evidence type="ECO:0000256" key="5">
    <source>
        <dbReference type="PIRNR" id="PIRNR000197"/>
    </source>
</evidence>
<dbReference type="PANTHER" id="PTHR42862:SF1">
    <property type="entry name" value="DELTA-1-PYRROLINE-5-CARBOXYLATE DEHYDROGENASE 2, ISOFORM A-RELATED"/>
    <property type="match status" value="1"/>
</dbReference>
<keyword evidence="5" id="KW-0642">Proline metabolism</keyword>
<dbReference type="GO" id="GO:0003700">
    <property type="term" value="F:DNA-binding transcription factor activity"/>
    <property type="evidence" value="ECO:0007669"/>
    <property type="project" value="InterPro"/>
</dbReference>
<dbReference type="Gene3D" id="3.40.605.10">
    <property type="entry name" value="Aldehyde Dehydrogenase, Chain A, domain 1"/>
    <property type="match status" value="1"/>
</dbReference>
<evidence type="ECO:0000259" key="7">
    <source>
        <dbReference type="Pfam" id="PF00171"/>
    </source>
</evidence>
<keyword evidence="5" id="KW-0238">DNA-binding</keyword>
<evidence type="ECO:0000259" key="8">
    <source>
        <dbReference type="Pfam" id="PF01619"/>
    </source>
</evidence>
<sequence>MTIAHSPEVEIRNRLRQQVLAPESQCLLDLSMRAAIDTAQRARMVQQATTWIEAVRRAKNSNLMEAFMAQYGLTTEEGVALMCLAEALLRVPDAATVSALIDDKISPYAWRSHVGAATSALVNASTLGLWATSEILKSTDQPITKVIRQTVKKLGEPVVRRAVALAMKELGRQFVLGQTMAAAIKQGKSWQKQGYTYSFDMLGEAAKSEADALRYFTAYRNAIDNLAGQCHSSLIEDNPGISVKLSALYARYEPLQKPQVMTILVERTRTLARLARAVNMGFNIDAEESDRLDLSLDVIEAVLADPELAGWDGFGVVVQAYNKRASAVIDWLHAVALRLDRRLMVRLVKGAYWDAEIKRAQVLGLAGFPLFTRKTATDLAYISCAKQLFELSDQLYPQFATHNAHTLAAVLELAPAGARYEFQRLHGMGENLHAIVRKQARTRCRIYAPVGSHEELLAYLVRRLLENGANSSFVNQIGDANVPAAELAQDPFDALPRLINQGQHRAVRSPVGLFGTSRANSLGVDLNDVLALDTLNSQRALWADHLWQAAATLPNAPSDPTAQLRFNPANLTQAVGRVSDATKHQVDAALDLLEKASPMAKADRLQALRITADLFESHYPELFALLAREAGKTLADAVGEVREAIDFLRYYADQAELQTNDAGLGLVVCISPWNFPLAIFVGQVAAALAMGNRVIAKPAEQTPLIAARAVELMYDAGIARDNLVLLPGSGVEIGTRLLSDARIKGVCFTGSTGTAQIIHKNIAAHLDTSTPLVAETGGLNAMIVDSTALPEQAVRDIVASGFQSAGQRCSALRILYIQEDIADKVIPMLAGAMDLLILDDCWQTTTDIGPLIDAAAQNKVQNYIDQQKSAGNLIKQLRAPSGGYFVGPALIRVSGIADLGEEIFGPVVHVARFKAEDYGSIIDAINASGYGLTFCLHSRIEQRIAQTCRSIHVGNTYINRNQIGAVVGSQPFGGEGLSGTGPKAGGPHYLATFAQPSRVFGAQTANDLNHLPAVLVQQALTALTPASAEIVAEPINLPGPTGESNRLTLWSRGVFICLGPDAQTLQQQYEAVRAAKGRALLIGPDLGVPDWLNASLTDGSALALVGQLAPNDLASLTGFVGLLSNQAEPIQRSLRQALAQRAGALLPLLTVPVRLSSLVIERHVSIDTTASGGNAELLTIAE</sequence>
<comment type="catalytic activity">
    <reaction evidence="4 5">
        <text>L-glutamate 5-semialdehyde + NAD(+) + H2O = L-glutamate + NADH + 2 H(+)</text>
        <dbReference type="Rhea" id="RHEA:30235"/>
        <dbReference type="ChEBI" id="CHEBI:15377"/>
        <dbReference type="ChEBI" id="CHEBI:15378"/>
        <dbReference type="ChEBI" id="CHEBI:29985"/>
        <dbReference type="ChEBI" id="CHEBI:57540"/>
        <dbReference type="ChEBI" id="CHEBI:57945"/>
        <dbReference type="ChEBI" id="CHEBI:58066"/>
        <dbReference type="EC" id="1.2.1.88"/>
    </reaction>
</comment>
<dbReference type="Gene3D" id="3.20.20.220">
    <property type="match status" value="1"/>
</dbReference>
<keyword evidence="2 5" id="KW-0560">Oxidoreductase</keyword>
<comment type="catalytic activity">
    <reaction evidence="5">
        <text>L-proline + a quinone = (S)-1-pyrroline-5-carboxylate + a quinol + H(+)</text>
        <dbReference type="Rhea" id="RHEA:23784"/>
        <dbReference type="ChEBI" id="CHEBI:15378"/>
        <dbReference type="ChEBI" id="CHEBI:17388"/>
        <dbReference type="ChEBI" id="CHEBI:24646"/>
        <dbReference type="ChEBI" id="CHEBI:60039"/>
        <dbReference type="ChEBI" id="CHEBI:132124"/>
        <dbReference type="EC" id="1.5.5.2"/>
    </reaction>
</comment>
<dbReference type="EC" id="1.2.1.88" evidence="5"/>
<feature type="domain" description="Proline dehydrogenase PutA" evidence="9">
    <location>
        <begin position="64"/>
        <end position="174"/>
    </location>
</feature>
<feature type="active site" evidence="6">
    <location>
        <position position="775"/>
    </location>
</feature>
<dbReference type="UniPathway" id="UPA00261">
    <property type="reaction ID" value="UER00373"/>
</dbReference>
<evidence type="ECO:0000313" key="10">
    <source>
        <dbReference type="EMBL" id="ATX75948.1"/>
    </source>
</evidence>
<gene>
    <name evidence="10" type="ORF">REIFOR_00780</name>
</gene>
<dbReference type="PROSITE" id="PS00070">
    <property type="entry name" value="ALDEHYDE_DEHYDR_CYS"/>
    <property type="match status" value="1"/>
</dbReference>
<comment type="similarity">
    <text evidence="5">In the N-terminal section; belongs to the proline dehydrogenase family.</text>
</comment>
<evidence type="ECO:0000256" key="1">
    <source>
        <dbReference type="ARBA" id="ARBA00004786"/>
    </source>
</evidence>
<dbReference type="Pfam" id="PF01619">
    <property type="entry name" value="Pro_dh"/>
    <property type="match status" value="1"/>
</dbReference>
<comment type="pathway">
    <text evidence="5">Amino-acid degradation; L-proline degradation into L-glutamate; L-glutamate from L-proline: step 1/2.</text>
</comment>
<protein>
    <recommendedName>
        <fullName evidence="5">Bifunctional protein PutA</fullName>
    </recommendedName>
    <domain>
        <recommendedName>
            <fullName evidence="5">Proline dehydrogenase</fullName>
            <ecNumber evidence="5">1.5.5.2</ecNumber>
        </recommendedName>
        <alternativeName>
            <fullName evidence="5">Proline oxidase</fullName>
        </alternativeName>
    </domain>
    <domain>
        <recommendedName>
            <fullName evidence="5">Delta-1-pyrroline-5-carboxylate dehydrogenase</fullName>
            <shortName evidence="5">P5C dehydrogenase</shortName>
            <ecNumber evidence="5">1.2.1.88</ecNumber>
        </recommendedName>
        <alternativeName>
            <fullName evidence="5">L-glutamate gamma-semialdehyde dehydrogenase</fullName>
        </alternativeName>
    </domain>
</protein>
<dbReference type="SUPFAM" id="SSF51730">
    <property type="entry name" value="FAD-linked oxidoreductase"/>
    <property type="match status" value="1"/>
</dbReference>
<keyword evidence="11" id="KW-1185">Reference proteome</keyword>
<comment type="function">
    <text evidence="5">Oxidizes proline to glutamate for use as a carbon and nitrogen source.</text>
</comment>
<dbReference type="InterPro" id="IPR025703">
    <property type="entry name" value="Bifunct_PutA"/>
</dbReference>
<dbReference type="InterPro" id="IPR005933">
    <property type="entry name" value="PutA_C"/>
</dbReference>
<dbReference type="InterPro" id="IPR016163">
    <property type="entry name" value="Ald_DH_C"/>
</dbReference>
<dbReference type="InterPro" id="IPR029041">
    <property type="entry name" value="FAD-linked_oxidoreductase-like"/>
</dbReference>
<dbReference type="Pfam" id="PF00171">
    <property type="entry name" value="Aldedh"/>
    <property type="match status" value="1"/>
</dbReference>
<evidence type="ECO:0000256" key="6">
    <source>
        <dbReference type="PIRSR" id="PIRSR000197-1"/>
    </source>
</evidence>
<comment type="pathway">
    <text evidence="1 5">Amino-acid degradation; L-proline degradation into L-glutamate; L-glutamate from L-proline: step 2/2.</text>
</comment>
<dbReference type="InterPro" id="IPR016161">
    <property type="entry name" value="Ald_DH/histidinol_DH"/>
</dbReference>
<keyword evidence="3 5" id="KW-0520">NAD</keyword>
<dbReference type="CDD" id="cd07125">
    <property type="entry name" value="ALDH_PutA-P5CDH"/>
    <property type="match status" value="1"/>
</dbReference>
<keyword evidence="5" id="KW-0274">FAD</keyword>
<feature type="active site" evidence="6">
    <location>
        <position position="809"/>
    </location>
</feature>
<reference evidence="10 11" key="1">
    <citation type="journal article" date="2017" name="Environ. Microbiol.">
        <title>Genomic and physiological analyses of 'Reinekea forsetii' reveal a versatile opportunistic lifestyle during spring algae blooms.</title>
        <authorList>
            <person name="Avci B."/>
            <person name="Hahnke R.L."/>
            <person name="Chafee M."/>
            <person name="Fischer T."/>
            <person name="Gruber-Vodicka H."/>
            <person name="Tegetmeyer H.E."/>
            <person name="Harder J."/>
            <person name="Fuchs B.M."/>
            <person name="Amann R.I."/>
            <person name="Teeling H."/>
        </authorList>
    </citation>
    <scope>NUCLEOTIDE SEQUENCE [LARGE SCALE GENOMIC DNA]</scope>
    <source>
        <strain evidence="10 11">Hel1_31_D35</strain>
    </source>
</reference>
<dbReference type="GO" id="GO:0003677">
    <property type="term" value="F:DNA binding"/>
    <property type="evidence" value="ECO:0007669"/>
    <property type="project" value="UniProtKB-KW"/>
</dbReference>
<dbReference type="NCBIfam" id="NF008869">
    <property type="entry name" value="PRK11904.1"/>
    <property type="match status" value="1"/>
</dbReference>
<evidence type="ECO:0000256" key="3">
    <source>
        <dbReference type="ARBA" id="ARBA00023027"/>
    </source>
</evidence>
<comment type="similarity">
    <text evidence="5">In the C-terminal section; belongs to the aldehyde dehydrogenase family.</text>
</comment>
<dbReference type="OrthoDB" id="9812625at2"/>
<dbReference type="PANTHER" id="PTHR42862">
    <property type="entry name" value="DELTA-1-PYRROLINE-5-CARBOXYLATE DEHYDROGENASE 1, ISOFORM A-RELATED"/>
    <property type="match status" value="1"/>
</dbReference>
<evidence type="ECO:0000256" key="2">
    <source>
        <dbReference type="ARBA" id="ARBA00023002"/>
    </source>
</evidence>
<dbReference type="Proteomes" id="UP000229757">
    <property type="component" value="Chromosome"/>
</dbReference>
<dbReference type="EMBL" id="CP011797">
    <property type="protein sequence ID" value="ATX75948.1"/>
    <property type="molecule type" value="Genomic_DNA"/>
</dbReference>
<keyword evidence="5" id="KW-0678">Repressor</keyword>
<evidence type="ECO:0000256" key="4">
    <source>
        <dbReference type="ARBA" id="ARBA00048142"/>
    </source>
</evidence>
<keyword evidence="5" id="KW-0285">Flavoprotein</keyword>
<dbReference type="Gene3D" id="3.40.309.10">
    <property type="entry name" value="Aldehyde Dehydrogenase, Chain A, domain 2"/>
    <property type="match status" value="1"/>
</dbReference>
<dbReference type="NCBIfam" id="TIGR01238">
    <property type="entry name" value="D1pyr5carbox3"/>
    <property type="match status" value="1"/>
</dbReference>
<keyword evidence="5" id="KW-0804">Transcription</keyword>
<accession>A0A2K8KM70</accession>
<dbReference type="InterPro" id="IPR024082">
    <property type="entry name" value="PRODH_PutA_dom_II"/>
</dbReference>
<dbReference type="AlphaFoldDB" id="A0A2K8KM70"/>
<dbReference type="InterPro" id="IPR050485">
    <property type="entry name" value="Proline_metab_enzyme"/>
</dbReference>
<dbReference type="InterPro" id="IPR015590">
    <property type="entry name" value="Aldehyde_DH_dom"/>
</dbReference>
<dbReference type="EC" id="1.5.5.2" evidence="5"/>
<dbReference type="FunFam" id="3.40.309.10:FF:000005">
    <property type="entry name" value="1-pyrroline-5-carboxylate dehydrogenase 1"/>
    <property type="match status" value="1"/>
</dbReference>
<dbReference type="InterPro" id="IPR024089">
    <property type="entry name" value="PRODH_PutA_dom_I/II"/>
</dbReference>
<name>A0A2K8KM70_9GAMM</name>
<dbReference type="GO" id="GO:0009898">
    <property type="term" value="C:cytoplasmic side of plasma membrane"/>
    <property type="evidence" value="ECO:0007669"/>
    <property type="project" value="TreeGrafter"/>
</dbReference>